<dbReference type="Proteomes" id="UP000002051">
    <property type="component" value="Chromosome 4"/>
</dbReference>
<dbReference type="EMBL" id="CM001220">
    <property type="protein sequence ID" value="KEH32630.1"/>
    <property type="molecule type" value="Genomic_DNA"/>
</dbReference>
<organism evidence="1 3">
    <name type="scientific">Medicago truncatula</name>
    <name type="common">Barrel medic</name>
    <name type="synonym">Medicago tribuloides</name>
    <dbReference type="NCBI Taxonomy" id="3880"/>
    <lineage>
        <taxon>Eukaryota</taxon>
        <taxon>Viridiplantae</taxon>
        <taxon>Streptophyta</taxon>
        <taxon>Embryophyta</taxon>
        <taxon>Tracheophyta</taxon>
        <taxon>Spermatophyta</taxon>
        <taxon>Magnoliopsida</taxon>
        <taxon>eudicotyledons</taxon>
        <taxon>Gunneridae</taxon>
        <taxon>Pentapetalae</taxon>
        <taxon>rosids</taxon>
        <taxon>fabids</taxon>
        <taxon>Fabales</taxon>
        <taxon>Fabaceae</taxon>
        <taxon>Papilionoideae</taxon>
        <taxon>50 kb inversion clade</taxon>
        <taxon>NPAAA clade</taxon>
        <taxon>Hologalegina</taxon>
        <taxon>IRL clade</taxon>
        <taxon>Trifolieae</taxon>
        <taxon>Medicago</taxon>
    </lineage>
</organism>
<protein>
    <submittedName>
        <fullName evidence="1 2">Uncharacterized protein</fullName>
    </submittedName>
</protein>
<evidence type="ECO:0000313" key="1">
    <source>
        <dbReference type="EMBL" id="KEH32630.1"/>
    </source>
</evidence>
<evidence type="ECO:0000313" key="2">
    <source>
        <dbReference type="EnsemblPlants" id="KEH32630"/>
    </source>
</evidence>
<evidence type="ECO:0000313" key="3">
    <source>
        <dbReference type="Proteomes" id="UP000002051"/>
    </source>
</evidence>
<keyword evidence="3" id="KW-1185">Reference proteome</keyword>
<reference evidence="1 3" key="2">
    <citation type="journal article" date="2014" name="BMC Genomics">
        <title>An improved genome release (version Mt4.0) for the model legume Medicago truncatula.</title>
        <authorList>
            <person name="Tang H."/>
            <person name="Krishnakumar V."/>
            <person name="Bidwell S."/>
            <person name="Rosen B."/>
            <person name="Chan A."/>
            <person name="Zhou S."/>
            <person name="Gentzbittel L."/>
            <person name="Childs K.L."/>
            <person name="Yandell M."/>
            <person name="Gundlach H."/>
            <person name="Mayer K.F."/>
            <person name="Schwartz D.C."/>
            <person name="Town C.D."/>
        </authorList>
    </citation>
    <scope>GENOME REANNOTATION</scope>
    <source>
        <strain evidence="1">A17</strain>
        <strain evidence="2 3">cv. Jemalong A17</strain>
    </source>
</reference>
<dbReference type="HOGENOM" id="CLU_2982079_0_0_1"/>
<name>A0A072V397_MEDTR</name>
<gene>
    <name evidence="1" type="ordered locus">MTR_4g131155</name>
</gene>
<proteinExistence type="predicted"/>
<sequence length="58" mass="6570">MSKEGSTRQSLKALDKYKAWHKEGSDFRETMEVKEVGEFSKMQMLVDSLLGEGENVSS</sequence>
<accession>A0A072V397</accession>
<reference evidence="2" key="3">
    <citation type="submission" date="2015-04" db="UniProtKB">
        <authorList>
            <consortium name="EnsemblPlants"/>
        </authorList>
    </citation>
    <scope>IDENTIFICATION</scope>
    <source>
        <strain evidence="2">cv. Jemalong A17</strain>
    </source>
</reference>
<dbReference type="EnsemblPlants" id="KEH32630">
    <property type="protein sequence ID" value="KEH32630"/>
    <property type="gene ID" value="MTR_4g131155"/>
</dbReference>
<dbReference type="AlphaFoldDB" id="A0A072V397"/>
<reference evidence="1 3" key="1">
    <citation type="journal article" date="2011" name="Nature">
        <title>The Medicago genome provides insight into the evolution of rhizobial symbioses.</title>
        <authorList>
            <person name="Young N.D."/>
            <person name="Debelle F."/>
            <person name="Oldroyd G.E."/>
            <person name="Geurts R."/>
            <person name="Cannon S.B."/>
            <person name="Udvardi M.K."/>
            <person name="Benedito V.A."/>
            <person name="Mayer K.F."/>
            <person name="Gouzy J."/>
            <person name="Schoof H."/>
            <person name="Van de Peer Y."/>
            <person name="Proost S."/>
            <person name="Cook D.R."/>
            <person name="Meyers B.C."/>
            <person name="Spannagl M."/>
            <person name="Cheung F."/>
            <person name="De Mita S."/>
            <person name="Krishnakumar V."/>
            <person name="Gundlach H."/>
            <person name="Zhou S."/>
            <person name="Mudge J."/>
            <person name="Bharti A.K."/>
            <person name="Murray J.D."/>
            <person name="Naoumkina M.A."/>
            <person name="Rosen B."/>
            <person name="Silverstein K.A."/>
            <person name="Tang H."/>
            <person name="Rombauts S."/>
            <person name="Zhao P.X."/>
            <person name="Zhou P."/>
            <person name="Barbe V."/>
            <person name="Bardou P."/>
            <person name="Bechner M."/>
            <person name="Bellec A."/>
            <person name="Berger A."/>
            <person name="Berges H."/>
            <person name="Bidwell S."/>
            <person name="Bisseling T."/>
            <person name="Choisne N."/>
            <person name="Couloux A."/>
            <person name="Denny R."/>
            <person name="Deshpande S."/>
            <person name="Dai X."/>
            <person name="Doyle J.J."/>
            <person name="Dudez A.M."/>
            <person name="Farmer A.D."/>
            <person name="Fouteau S."/>
            <person name="Franken C."/>
            <person name="Gibelin C."/>
            <person name="Gish J."/>
            <person name="Goldstein S."/>
            <person name="Gonzalez A.J."/>
            <person name="Green P.J."/>
            <person name="Hallab A."/>
            <person name="Hartog M."/>
            <person name="Hua A."/>
            <person name="Humphray S.J."/>
            <person name="Jeong D.H."/>
            <person name="Jing Y."/>
            <person name="Jocker A."/>
            <person name="Kenton S.M."/>
            <person name="Kim D.J."/>
            <person name="Klee K."/>
            <person name="Lai H."/>
            <person name="Lang C."/>
            <person name="Lin S."/>
            <person name="Macmil S.L."/>
            <person name="Magdelenat G."/>
            <person name="Matthews L."/>
            <person name="McCorrison J."/>
            <person name="Monaghan E.L."/>
            <person name="Mun J.H."/>
            <person name="Najar F.Z."/>
            <person name="Nicholson C."/>
            <person name="Noirot C."/>
            <person name="O'Bleness M."/>
            <person name="Paule C.R."/>
            <person name="Poulain J."/>
            <person name="Prion F."/>
            <person name="Qin B."/>
            <person name="Qu C."/>
            <person name="Retzel E.F."/>
            <person name="Riddle C."/>
            <person name="Sallet E."/>
            <person name="Samain S."/>
            <person name="Samson N."/>
            <person name="Sanders I."/>
            <person name="Saurat O."/>
            <person name="Scarpelli C."/>
            <person name="Schiex T."/>
            <person name="Segurens B."/>
            <person name="Severin A.J."/>
            <person name="Sherrier D.J."/>
            <person name="Shi R."/>
            <person name="Sims S."/>
            <person name="Singer S.R."/>
            <person name="Sinharoy S."/>
            <person name="Sterck L."/>
            <person name="Viollet A."/>
            <person name="Wang B.B."/>
            <person name="Wang K."/>
            <person name="Wang M."/>
            <person name="Wang X."/>
            <person name="Warfsmann J."/>
            <person name="Weissenbach J."/>
            <person name="White D.D."/>
            <person name="White J.D."/>
            <person name="Wiley G.B."/>
            <person name="Wincker P."/>
            <person name="Xing Y."/>
            <person name="Yang L."/>
            <person name="Yao Z."/>
            <person name="Ying F."/>
            <person name="Zhai J."/>
            <person name="Zhou L."/>
            <person name="Zuber A."/>
            <person name="Denarie J."/>
            <person name="Dixon R.A."/>
            <person name="May G.D."/>
            <person name="Schwartz D.C."/>
            <person name="Rogers J."/>
            <person name="Quetier F."/>
            <person name="Town C.D."/>
            <person name="Roe B.A."/>
        </authorList>
    </citation>
    <scope>NUCLEOTIDE SEQUENCE [LARGE SCALE GENOMIC DNA]</scope>
    <source>
        <strain evidence="1">A17</strain>
        <strain evidence="2 3">cv. Jemalong A17</strain>
    </source>
</reference>